<evidence type="ECO:0000313" key="3">
    <source>
        <dbReference type="Proteomes" id="UP001144347"/>
    </source>
</evidence>
<keyword evidence="1" id="KW-0812">Transmembrane</keyword>
<feature type="transmembrane region" description="Helical" evidence="1">
    <location>
        <begin position="194"/>
        <end position="224"/>
    </location>
</feature>
<sequence length="297" mass="33742">MAGKVEFRKIREFGEIIGDTFLFIRQNFKPLGKAFLYLCGIFLIGGVLTTMMAQFKLISASDQVSISPAYRNGYFASVISKFAFHYLLMYAFMLLSYISIHLTVLSYVALYVQKGNTAPNVEEVWSYFKFYFFRMLGNTIVMSLFFIICFVCCIIPGIYVFPAITLFYPVMIIENGALGYSFNRTFKLLKEEWWVTAAVLLVIWIITYACTTFAQLPGIILMMINTFTHAGKPITAAYAIISSICQYIAQIFMVIPIIGATLIYFNLVERKESSGLMDRIDSLGKAADQTNITPEEY</sequence>
<keyword evidence="3" id="KW-1185">Reference proteome</keyword>
<dbReference type="Proteomes" id="UP001144347">
    <property type="component" value="Unassembled WGS sequence"/>
</dbReference>
<evidence type="ECO:0008006" key="4">
    <source>
        <dbReference type="Google" id="ProtNLM"/>
    </source>
</evidence>
<feature type="transmembrane region" description="Helical" evidence="1">
    <location>
        <begin position="131"/>
        <end position="159"/>
    </location>
</feature>
<organism evidence="2 3">
    <name type="scientific">Pedobacter punctiformis</name>
    <dbReference type="NCBI Taxonomy" id="3004097"/>
    <lineage>
        <taxon>Bacteria</taxon>
        <taxon>Pseudomonadati</taxon>
        <taxon>Bacteroidota</taxon>
        <taxon>Sphingobacteriia</taxon>
        <taxon>Sphingobacteriales</taxon>
        <taxon>Sphingobacteriaceae</taxon>
        <taxon>Pedobacter</taxon>
    </lineage>
</organism>
<proteinExistence type="predicted"/>
<evidence type="ECO:0000313" key="2">
    <source>
        <dbReference type="EMBL" id="MCZ4243447.1"/>
    </source>
</evidence>
<evidence type="ECO:0000256" key="1">
    <source>
        <dbReference type="SAM" id="Phobius"/>
    </source>
</evidence>
<keyword evidence="1" id="KW-1133">Transmembrane helix</keyword>
<feature type="transmembrane region" description="Helical" evidence="1">
    <location>
        <begin position="165"/>
        <end position="182"/>
    </location>
</feature>
<dbReference type="EMBL" id="JAPWGM010000001">
    <property type="protein sequence ID" value="MCZ4243447.1"/>
    <property type="molecule type" value="Genomic_DNA"/>
</dbReference>
<keyword evidence="1" id="KW-0472">Membrane</keyword>
<reference evidence="2" key="1">
    <citation type="submission" date="2022-12" db="EMBL/GenBank/DDBJ databases">
        <title>Genome sequence of HCMS5-2.</title>
        <authorList>
            <person name="Woo H."/>
        </authorList>
    </citation>
    <scope>NUCLEOTIDE SEQUENCE</scope>
    <source>
        <strain evidence="2">HCMS5-2</strain>
    </source>
</reference>
<dbReference type="RefSeq" id="WP_269426511.1">
    <property type="nucleotide sequence ID" value="NZ_JAPWGM010000001.1"/>
</dbReference>
<name>A0ABT4L695_9SPHI</name>
<protein>
    <recommendedName>
        <fullName evidence="4">Glycerophosphoryl diester phosphodiesterase membrane domain-containing protein</fullName>
    </recommendedName>
</protein>
<feature type="transmembrane region" description="Helical" evidence="1">
    <location>
        <begin position="87"/>
        <end position="110"/>
    </location>
</feature>
<accession>A0ABT4L695</accession>
<gene>
    <name evidence="2" type="ORF">O0955_05460</name>
</gene>
<comment type="caution">
    <text evidence="2">The sequence shown here is derived from an EMBL/GenBank/DDBJ whole genome shotgun (WGS) entry which is preliminary data.</text>
</comment>
<feature type="transmembrane region" description="Helical" evidence="1">
    <location>
        <begin position="236"/>
        <end position="267"/>
    </location>
</feature>
<feature type="transmembrane region" description="Helical" evidence="1">
    <location>
        <begin position="34"/>
        <end position="55"/>
    </location>
</feature>